<feature type="transmembrane region" description="Helical" evidence="5">
    <location>
        <begin position="216"/>
        <end position="239"/>
    </location>
</feature>
<evidence type="ECO:0000313" key="8">
    <source>
        <dbReference type="Proteomes" id="UP000091956"/>
    </source>
</evidence>
<feature type="transmembrane region" description="Helical" evidence="5">
    <location>
        <begin position="280"/>
        <end position="301"/>
    </location>
</feature>
<evidence type="ECO:0000256" key="4">
    <source>
        <dbReference type="ARBA" id="ARBA00023136"/>
    </source>
</evidence>
<dbReference type="InterPro" id="IPR011701">
    <property type="entry name" value="MFS"/>
</dbReference>
<dbReference type="Gene3D" id="1.20.1250.20">
    <property type="entry name" value="MFS general substrate transporter like domains"/>
    <property type="match status" value="1"/>
</dbReference>
<dbReference type="InterPro" id="IPR036259">
    <property type="entry name" value="MFS_trans_sf"/>
</dbReference>
<evidence type="ECO:0000259" key="6">
    <source>
        <dbReference type="PROSITE" id="PS50850"/>
    </source>
</evidence>
<dbReference type="Proteomes" id="UP000091956">
    <property type="component" value="Unassembled WGS sequence"/>
</dbReference>
<dbReference type="GeneID" id="28843105"/>
<dbReference type="InterPro" id="IPR020846">
    <property type="entry name" value="MFS_dom"/>
</dbReference>
<evidence type="ECO:0000256" key="5">
    <source>
        <dbReference type="SAM" id="Phobius"/>
    </source>
</evidence>
<dbReference type="InterPro" id="IPR051788">
    <property type="entry name" value="MFS_Transporter"/>
</dbReference>
<dbReference type="OrthoDB" id="413079at2759"/>
<feature type="domain" description="Major facilitator superfamily (MFS) profile" evidence="6">
    <location>
        <begin position="65"/>
        <end position="457"/>
    </location>
</feature>
<accession>A0A1B8GA40</accession>
<protein>
    <recommendedName>
        <fullName evidence="6">Major facilitator superfamily (MFS) profile domain-containing protein</fullName>
    </recommendedName>
</protein>
<dbReference type="RefSeq" id="XP_018126442.1">
    <property type="nucleotide sequence ID" value="XM_018279131.2"/>
</dbReference>
<feature type="transmembrane region" description="Helical" evidence="5">
    <location>
        <begin position="96"/>
        <end position="119"/>
    </location>
</feature>
<feature type="transmembrane region" description="Helical" evidence="5">
    <location>
        <begin position="368"/>
        <end position="389"/>
    </location>
</feature>
<evidence type="ECO:0000256" key="1">
    <source>
        <dbReference type="ARBA" id="ARBA00004141"/>
    </source>
</evidence>
<evidence type="ECO:0000256" key="2">
    <source>
        <dbReference type="ARBA" id="ARBA00022692"/>
    </source>
</evidence>
<proteinExistence type="predicted"/>
<dbReference type="GO" id="GO:0022857">
    <property type="term" value="F:transmembrane transporter activity"/>
    <property type="evidence" value="ECO:0007669"/>
    <property type="project" value="InterPro"/>
</dbReference>
<keyword evidence="8" id="KW-1185">Reference proteome</keyword>
<feature type="transmembrane region" description="Helical" evidence="5">
    <location>
        <begin position="189"/>
        <end position="210"/>
    </location>
</feature>
<dbReference type="PROSITE" id="PS50850">
    <property type="entry name" value="MFS"/>
    <property type="match status" value="1"/>
</dbReference>
<keyword evidence="4 5" id="KW-0472">Membrane</keyword>
<gene>
    <name evidence="7" type="ORF">VE01_09719</name>
</gene>
<keyword evidence="2 5" id="KW-0812">Transmembrane</keyword>
<comment type="subcellular location">
    <subcellularLocation>
        <location evidence="1">Membrane</location>
        <topology evidence="1">Multi-pass membrane protein</topology>
    </subcellularLocation>
</comment>
<feature type="transmembrane region" description="Helical" evidence="5">
    <location>
        <begin position="346"/>
        <end position="362"/>
    </location>
</feature>
<dbReference type="Pfam" id="PF07690">
    <property type="entry name" value="MFS_1"/>
    <property type="match status" value="1"/>
</dbReference>
<feature type="transmembrane region" description="Helical" evidence="5">
    <location>
        <begin position="66"/>
        <end position="90"/>
    </location>
</feature>
<evidence type="ECO:0000256" key="3">
    <source>
        <dbReference type="ARBA" id="ARBA00022989"/>
    </source>
</evidence>
<feature type="transmembrane region" description="Helical" evidence="5">
    <location>
        <begin position="151"/>
        <end position="168"/>
    </location>
</feature>
<dbReference type="AlphaFoldDB" id="A0A1B8GA40"/>
<sequence length="461" mass="48412">MAMQTVDVPTATTVPLAIHPSPSHLEDGYPMTALPKPNSLNTITDPEANNVDPAEEPLTPFLKLKLASAAFAFFTAGVNDGSLGALVPYILHTYGISTGSIAILFACAFAGWAVAAVVAGISRAKLGSGGVLMLGALLQVLTHVLRVWTPPFALFAVTFFLAAVGAAFQDAQANAFVATVKSAHRWLGAIHASYGAGCVVGPLVAAAIASNRPGQWALFYGFAIGIAGLNMGLVTLAFWEDATFGKKAVSESGEESEEEAQGSFGKAWVEMRETAAQKEVWLLSIFYFFYLGLGITLGGWLVEYLVTARHGELSKVGYFSTILSVGTTLGRLILVEPTHRFGERRMLLIYSVLCFGLQIVSWRVNSIAATAVCATLMSFFLGPFFAAGMTTGKMLIPPAKLAPSLGIIFVVAQAGGAVFPAATGVIAAKAGVGVLQPMMVGLIVAMAISWACVPKPQTKED</sequence>
<keyword evidence="3 5" id="KW-1133">Transmembrane helix</keyword>
<dbReference type="PANTHER" id="PTHR23514">
    <property type="entry name" value="BYPASS OF STOP CODON PROTEIN 6"/>
    <property type="match status" value="1"/>
</dbReference>
<evidence type="ECO:0000313" key="7">
    <source>
        <dbReference type="EMBL" id="OBT92709.1"/>
    </source>
</evidence>
<organism evidence="7 8">
    <name type="scientific">Pseudogymnoascus verrucosus</name>
    <dbReference type="NCBI Taxonomy" id="342668"/>
    <lineage>
        <taxon>Eukaryota</taxon>
        <taxon>Fungi</taxon>
        <taxon>Dikarya</taxon>
        <taxon>Ascomycota</taxon>
        <taxon>Pezizomycotina</taxon>
        <taxon>Leotiomycetes</taxon>
        <taxon>Thelebolales</taxon>
        <taxon>Thelebolaceae</taxon>
        <taxon>Pseudogymnoascus</taxon>
    </lineage>
</organism>
<name>A0A1B8GA40_9PEZI</name>
<feature type="transmembrane region" description="Helical" evidence="5">
    <location>
        <begin position="401"/>
        <end position="428"/>
    </location>
</feature>
<reference evidence="8" key="2">
    <citation type="journal article" date="2018" name="Nat. Commun.">
        <title>Extreme sensitivity to ultraviolet light in the fungal pathogen causing white-nose syndrome of bats.</title>
        <authorList>
            <person name="Palmer J.M."/>
            <person name="Drees K.P."/>
            <person name="Foster J.T."/>
            <person name="Lindner D.L."/>
        </authorList>
    </citation>
    <scope>NUCLEOTIDE SEQUENCE [LARGE SCALE GENOMIC DNA]</scope>
    <source>
        <strain evidence="8">UAMH 10579</strain>
    </source>
</reference>
<feature type="transmembrane region" description="Helical" evidence="5">
    <location>
        <begin position="316"/>
        <end position="334"/>
    </location>
</feature>
<dbReference type="GO" id="GO:0016020">
    <property type="term" value="C:membrane"/>
    <property type="evidence" value="ECO:0007669"/>
    <property type="project" value="UniProtKB-SubCell"/>
</dbReference>
<feature type="transmembrane region" description="Helical" evidence="5">
    <location>
        <begin position="434"/>
        <end position="453"/>
    </location>
</feature>
<dbReference type="EMBL" id="KV460263">
    <property type="protein sequence ID" value="OBT92709.1"/>
    <property type="molecule type" value="Genomic_DNA"/>
</dbReference>
<dbReference type="PANTHER" id="PTHR23514:SF16">
    <property type="entry name" value="TRANSPORTER, PUTATIVE (AFU_ORTHOLOGUE AFUA_2G17270)-RELATED"/>
    <property type="match status" value="1"/>
</dbReference>
<dbReference type="SUPFAM" id="SSF103473">
    <property type="entry name" value="MFS general substrate transporter"/>
    <property type="match status" value="1"/>
</dbReference>
<dbReference type="FunFam" id="1.20.1250.20:FF:000286">
    <property type="entry name" value="MFS efflux transporter"/>
    <property type="match status" value="1"/>
</dbReference>
<reference evidence="7 8" key="1">
    <citation type="submission" date="2016-03" db="EMBL/GenBank/DDBJ databases">
        <title>Comparative genomics of Pseudogymnoascus destructans, the fungus causing white-nose syndrome of bats.</title>
        <authorList>
            <person name="Palmer J.M."/>
            <person name="Drees K.P."/>
            <person name="Foster J.T."/>
            <person name="Lindner D.L."/>
        </authorList>
    </citation>
    <scope>NUCLEOTIDE SEQUENCE [LARGE SCALE GENOMIC DNA]</scope>
    <source>
        <strain evidence="7 8">UAMH 10579</strain>
    </source>
</reference>